<dbReference type="GO" id="GO:0051301">
    <property type="term" value="P:cell division"/>
    <property type="evidence" value="ECO:0007669"/>
    <property type="project" value="UniProtKB-KW"/>
</dbReference>
<keyword evidence="3 10" id="KW-0493">Microtubule</keyword>
<dbReference type="InterPro" id="IPR050304">
    <property type="entry name" value="MT-severing_AAA_ATPase"/>
</dbReference>
<keyword evidence="10" id="KW-0498">Mitosis</keyword>
<keyword evidence="8 10" id="KW-0413">Isomerase</keyword>
<evidence type="ECO:0000256" key="10">
    <source>
        <dbReference type="HAMAP-Rule" id="MF_03023"/>
    </source>
</evidence>
<evidence type="ECO:0000259" key="12">
    <source>
        <dbReference type="SMART" id="SM00382"/>
    </source>
</evidence>
<comment type="similarity">
    <text evidence="10">Belongs to the AAA ATPase family. Katanin p60 subunit A1 subfamily.</text>
</comment>
<proteinExistence type="inferred from homology"/>
<dbReference type="InterPro" id="IPR048611">
    <property type="entry name" value="KATNA1_MIT"/>
</dbReference>
<dbReference type="InterPro" id="IPR003959">
    <property type="entry name" value="ATPase_AAA_core"/>
</dbReference>
<dbReference type="InterPro" id="IPR001648">
    <property type="entry name" value="Ribosomal_bS18"/>
</dbReference>
<organism evidence="13 14">
    <name type="scientific">Hypsibius exemplaris</name>
    <name type="common">Freshwater tardigrade</name>
    <dbReference type="NCBI Taxonomy" id="2072580"/>
    <lineage>
        <taxon>Eukaryota</taxon>
        <taxon>Metazoa</taxon>
        <taxon>Ecdysozoa</taxon>
        <taxon>Tardigrada</taxon>
        <taxon>Eutardigrada</taxon>
        <taxon>Parachela</taxon>
        <taxon>Hypsibioidea</taxon>
        <taxon>Hypsibiidae</taxon>
        <taxon>Hypsibius</taxon>
    </lineage>
</organism>
<feature type="domain" description="AAA+ ATPase" evidence="12">
    <location>
        <begin position="452"/>
        <end position="595"/>
    </location>
</feature>
<evidence type="ECO:0000256" key="1">
    <source>
        <dbReference type="ARBA" id="ARBA00004245"/>
    </source>
</evidence>
<keyword evidence="6" id="KW-0689">Ribosomal protein</keyword>
<dbReference type="Pfam" id="PF01084">
    <property type="entry name" value="Ribosomal_S18"/>
    <property type="match status" value="1"/>
</dbReference>
<evidence type="ECO:0000256" key="11">
    <source>
        <dbReference type="SAM" id="MobiDB-lite"/>
    </source>
</evidence>
<keyword evidence="9" id="KW-0687">Ribonucleoprotein</keyword>
<dbReference type="GO" id="GO:0016887">
    <property type="term" value="F:ATP hydrolysis activity"/>
    <property type="evidence" value="ECO:0007669"/>
    <property type="project" value="InterPro"/>
</dbReference>
<keyword evidence="14" id="KW-1185">Reference proteome</keyword>
<keyword evidence="10" id="KW-0131">Cell cycle</keyword>
<dbReference type="GO" id="GO:0005840">
    <property type="term" value="C:ribosome"/>
    <property type="evidence" value="ECO:0007669"/>
    <property type="project" value="UniProtKB-KW"/>
</dbReference>
<evidence type="ECO:0000256" key="7">
    <source>
        <dbReference type="ARBA" id="ARBA00023212"/>
    </source>
</evidence>
<dbReference type="Proteomes" id="UP000192578">
    <property type="component" value="Unassembled WGS sequence"/>
</dbReference>
<dbReference type="GO" id="GO:0005737">
    <property type="term" value="C:cytoplasm"/>
    <property type="evidence" value="ECO:0007669"/>
    <property type="project" value="UniProtKB-SubCell"/>
</dbReference>
<dbReference type="Pfam" id="PF21126">
    <property type="entry name" value="KATNA1_MIT"/>
    <property type="match status" value="1"/>
</dbReference>
<dbReference type="InterPro" id="IPR041569">
    <property type="entry name" value="AAA_lid_3"/>
</dbReference>
<dbReference type="GO" id="GO:1990904">
    <property type="term" value="C:ribonucleoprotein complex"/>
    <property type="evidence" value="ECO:0007669"/>
    <property type="project" value="UniProtKB-KW"/>
</dbReference>
<dbReference type="FunFam" id="1.10.8.60:FF:000025">
    <property type="entry name" value="Katanin p60 ATPase-containing subunit A1"/>
    <property type="match status" value="1"/>
</dbReference>
<dbReference type="InterPro" id="IPR036870">
    <property type="entry name" value="Ribosomal_bS18_sf"/>
</dbReference>
<reference evidence="14" key="1">
    <citation type="submission" date="2017-01" db="EMBL/GenBank/DDBJ databases">
        <title>Comparative genomics of anhydrobiosis in the tardigrade Hypsibius dujardini.</title>
        <authorList>
            <person name="Yoshida Y."/>
            <person name="Koutsovoulos G."/>
            <person name="Laetsch D."/>
            <person name="Stevens L."/>
            <person name="Kumar S."/>
            <person name="Horikawa D."/>
            <person name="Ishino K."/>
            <person name="Komine S."/>
            <person name="Tomita M."/>
            <person name="Blaxter M."/>
            <person name="Arakawa K."/>
        </authorList>
    </citation>
    <scope>NUCLEOTIDE SEQUENCE [LARGE SCALE GENOMIC DNA]</scope>
    <source>
        <strain evidence="14">Z151</strain>
    </source>
</reference>
<dbReference type="Pfam" id="PF09336">
    <property type="entry name" value="Vps4_C"/>
    <property type="match status" value="1"/>
</dbReference>
<comment type="function">
    <text evidence="10">Catalytic subunit of a complex which severs microtubules in an ATP-dependent manner. Microtubule severing may promote rapid reorganization of cellular microtubule arrays and the release of microtubules from the centrosome following nucleation.</text>
</comment>
<dbReference type="Pfam" id="PF00004">
    <property type="entry name" value="AAA"/>
    <property type="match status" value="1"/>
</dbReference>
<comment type="subunit">
    <text evidence="10">Can homooligomerize into hexameric rings, which may be promoted by interaction with microtubules. Interacts with KATNB1, which may serve as a targeting subunit.</text>
</comment>
<dbReference type="PANTHER" id="PTHR23074">
    <property type="entry name" value="AAA DOMAIN-CONTAINING"/>
    <property type="match status" value="1"/>
</dbReference>
<dbReference type="InterPro" id="IPR027417">
    <property type="entry name" value="P-loop_NTPase"/>
</dbReference>
<dbReference type="InterPro" id="IPR003960">
    <property type="entry name" value="ATPase_AAA_CS"/>
</dbReference>
<keyword evidence="5 10" id="KW-0067">ATP-binding</keyword>
<dbReference type="GO" id="GO:0005813">
    <property type="term" value="C:centrosome"/>
    <property type="evidence" value="ECO:0007669"/>
    <property type="project" value="UniProtKB-SubCell"/>
</dbReference>
<dbReference type="OrthoDB" id="5334845at2759"/>
<dbReference type="Gene3D" id="4.10.640.10">
    <property type="entry name" value="Ribosomal protein S18"/>
    <property type="match status" value="1"/>
</dbReference>
<evidence type="ECO:0000313" key="13">
    <source>
        <dbReference type="EMBL" id="OQV22544.1"/>
    </source>
</evidence>
<evidence type="ECO:0000256" key="5">
    <source>
        <dbReference type="ARBA" id="ARBA00022840"/>
    </source>
</evidence>
<evidence type="ECO:0000256" key="3">
    <source>
        <dbReference type="ARBA" id="ARBA00022701"/>
    </source>
</evidence>
<dbReference type="Gene3D" id="3.40.50.300">
    <property type="entry name" value="P-loop containing nucleotide triphosphate hydrolases"/>
    <property type="match status" value="1"/>
</dbReference>
<dbReference type="GO" id="GO:0051013">
    <property type="term" value="P:microtubule severing"/>
    <property type="evidence" value="ECO:0007669"/>
    <property type="project" value="UniProtKB-UniRule"/>
</dbReference>
<keyword evidence="2 10" id="KW-0963">Cytoplasm</keyword>
<evidence type="ECO:0000256" key="6">
    <source>
        <dbReference type="ARBA" id="ARBA00022980"/>
    </source>
</evidence>
<evidence type="ECO:0000256" key="2">
    <source>
        <dbReference type="ARBA" id="ARBA00022490"/>
    </source>
</evidence>
<dbReference type="PROSITE" id="PS00674">
    <property type="entry name" value="AAA"/>
    <property type="match status" value="1"/>
</dbReference>
<dbReference type="SUPFAM" id="SSF46911">
    <property type="entry name" value="Ribosomal protein S18"/>
    <property type="match status" value="1"/>
</dbReference>
<dbReference type="GO" id="GO:0008017">
    <property type="term" value="F:microtubule binding"/>
    <property type="evidence" value="ECO:0007669"/>
    <property type="project" value="UniProtKB-UniRule"/>
</dbReference>
<dbReference type="GO" id="GO:0003735">
    <property type="term" value="F:structural constituent of ribosome"/>
    <property type="evidence" value="ECO:0007669"/>
    <property type="project" value="InterPro"/>
</dbReference>
<feature type="compositionally biased region" description="Low complexity" evidence="11">
    <location>
        <begin position="334"/>
        <end position="347"/>
    </location>
</feature>
<dbReference type="EMBL" id="MTYJ01000016">
    <property type="protein sequence ID" value="OQV22544.1"/>
    <property type="molecule type" value="Genomic_DNA"/>
</dbReference>
<comment type="subcellular location">
    <subcellularLocation>
        <location evidence="1">Cytoplasm</location>
        <location evidence="1">Cytoskeleton</location>
    </subcellularLocation>
    <subcellularLocation>
        <location evidence="10">Cytoplasm</location>
    </subcellularLocation>
    <subcellularLocation>
        <location evidence="10">Cytoplasm</location>
        <location evidence="10">Cytoskeleton</location>
        <location evidence="10">Microtubule organizing center</location>
        <location evidence="10">Centrosome</location>
    </subcellularLocation>
    <subcellularLocation>
        <location evidence="10">Cytoplasm</location>
        <location evidence="10">Cytoskeleton</location>
        <location evidence="10">Spindle pole</location>
    </subcellularLocation>
    <subcellularLocation>
        <location evidence="10">Cytoplasm</location>
        <location evidence="10">Cytoskeleton</location>
        <location evidence="10">Spindle</location>
    </subcellularLocation>
    <text evidence="10">Predominantly cytoplasmic. Also localized to the interphase centrosome and the mitotic spindle poles. Enhanced recruitment to the mitotic spindle poles requires microtubules and interaction with KATNB1.</text>
</comment>
<sequence>MWYFIDTEGNLSYTQKRRRFTKPIGWVPEGPGEFSLENVENLLQSLHGDLPMSGIPDPYKKARQKCILCKHNVDVDYKNVRLLSQFVSRFTGKMYDRQTTGLCRVRSEEVMIAVKKARSAGLMPYMYTDPIHYHDPKLYDPFRPAPDFHDSYLRTFAHDFASAMSSNAEQDIWENVSNAREAAGQNKYEDSQVFYTGAIEQVKKYLATLEDHSLRGKWTEAREDLERELSVVHQLQQTLDAMELDLSAGGTTVGRRSHHEGGSSLNAPAVTGNDPNVWGPPTDNRYPGPRATGRAGPPAAKTVKAGKAAATQRGPVTVPTNGKGRSASINGNEATSSGGASTSKKGKPVVEVKGPKGASRRNAEPDDRSYGNVDAKENHPDEDAKSEGDERRFDPTGYDKDLVENIERDILQKHPSVRWDDIAGLTEAKRLLREAVVLPLLIPNFFKGIRRPWKGVLMVGPPGTGKTMLAKAVATECGTTFFNVSSSTMTSKYRGESEKLVRLLFEMARFYAPSTIFIDEIDAICSKRGSESEHEASRRVKSELLIQMDGITEDSAGTDGKSTMVMVLAATNFPWDLDEALRRRLEKRVYIPLPDAIGRTELLRIALRDVTLAEDVDLSDIAGQVDGYSCADITSVCRDAAMMSMRRRIEGLTHEEIRSLSDAEIDLPICLEDFLEGIKRCNKSVSGSELEKYEKWMNEFGSL</sequence>
<protein>
    <recommendedName>
        <fullName evidence="10">Katanin p60 ATPase-containing subunit A1</fullName>
        <shortName evidence="10">Katanin p60 subunit A1</shortName>
        <ecNumber evidence="10">5.6.1.1</ecNumber>
    </recommendedName>
    <alternativeName>
        <fullName evidence="10">p60 katanin</fullName>
    </alternativeName>
</protein>
<dbReference type="EC" id="5.6.1.1" evidence="10"/>
<feature type="binding site" evidence="10">
    <location>
        <begin position="460"/>
        <end position="467"/>
    </location>
    <ligand>
        <name>ATP</name>
        <dbReference type="ChEBI" id="CHEBI:30616"/>
    </ligand>
</feature>
<evidence type="ECO:0000256" key="4">
    <source>
        <dbReference type="ARBA" id="ARBA00022741"/>
    </source>
</evidence>
<dbReference type="CDD" id="cd21748">
    <property type="entry name" value="Kp60-NTD"/>
    <property type="match status" value="1"/>
</dbReference>
<dbReference type="SUPFAM" id="SSF52540">
    <property type="entry name" value="P-loop containing nucleoside triphosphate hydrolases"/>
    <property type="match status" value="1"/>
</dbReference>
<dbReference type="AlphaFoldDB" id="A0A1W0X574"/>
<dbReference type="PANTHER" id="PTHR23074:SF19">
    <property type="entry name" value="KATANIN P60 ATPASE-CONTAINING SUBUNIT A1"/>
    <property type="match status" value="1"/>
</dbReference>
<gene>
    <name evidence="10" type="primary">KATNA1</name>
    <name evidence="13" type="ORF">BV898_03370</name>
</gene>
<dbReference type="Pfam" id="PF17862">
    <property type="entry name" value="AAA_lid_3"/>
    <property type="match status" value="1"/>
</dbReference>
<dbReference type="GO" id="GO:0005874">
    <property type="term" value="C:microtubule"/>
    <property type="evidence" value="ECO:0007669"/>
    <property type="project" value="UniProtKB-KW"/>
</dbReference>
<evidence type="ECO:0000256" key="9">
    <source>
        <dbReference type="ARBA" id="ARBA00023274"/>
    </source>
</evidence>
<comment type="caution">
    <text evidence="13">The sequence shown here is derived from an EMBL/GenBank/DDBJ whole genome shotgun (WGS) entry which is preliminary data.</text>
</comment>
<dbReference type="GO" id="GO:0006412">
    <property type="term" value="P:translation"/>
    <property type="evidence" value="ECO:0007669"/>
    <property type="project" value="InterPro"/>
</dbReference>
<dbReference type="SMART" id="SM00382">
    <property type="entry name" value="AAA"/>
    <property type="match status" value="1"/>
</dbReference>
<evidence type="ECO:0000313" key="14">
    <source>
        <dbReference type="Proteomes" id="UP000192578"/>
    </source>
</evidence>
<dbReference type="GO" id="GO:0005524">
    <property type="term" value="F:ATP binding"/>
    <property type="evidence" value="ECO:0007669"/>
    <property type="project" value="UniProtKB-KW"/>
</dbReference>
<keyword evidence="7 10" id="KW-0206">Cytoskeleton</keyword>
<dbReference type="FunFam" id="3.40.50.300:FF:000159">
    <property type="entry name" value="Katanin p60 ATPase-containing subunit A1"/>
    <property type="match status" value="1"/>
</dbReference>
<dbReference type="Gene3D" id="1.20.58.80">
    <property type="entry name" value="Phosphotransferase system, lactose/cellobiose-type IIA subunit"/>
    <property type="match status" value="1"/>
</dbReference>
<keyword evidence="4 10" id="KW-0547">Nucleotide-binding</keyword>
<feature type="compositionally biased region" description="Basic and acidic residues" evidence="11">
    <location>
        <begin position="361"/>
        <end position="399"/>
    </location>
</feature>
<dbReference type="GO" id="GO:0000922">
    <property type="term" value="C:spindle pole"/>
    <property type="evidence" value="ECO:0007669"/>
    <property type="project" value="UniProtKB-SubCell"/>
</dbReference>
<dbReference type="InterPro" id="IPR015415">
    <property type="entry name" value="Spast_Vps4_C"/>
</dbReference>
<dbReference type="GO" id="GO:0008568">
    <property type="term" value="F:microtubule severing ATPase activity"/>
    <property type="evidence" value="ECO:0007669"/>
    <property type="project" value="UniProtKB-EC"/>
</dbReference>
<dbReference type="InterPro" id="IPR003593">
    <property type="entry name" value="AAA+_ATPase"/>
</dbReference>
<evidence type="ECO:0000256" key="8">
    <source>
        <dbReference type="ARBA" id="ARBA00023235"/>
    </source>
</evidence>
<accession>A0A1W0X574</accession>
<comment type="activity regulation">
    <text evidence="10">ATPase activity is stimulated by microtubules, which promote homooligomerization. ATP-dependent microtubule severing is stimulated by interaction with KATNB1.</text>
</comment>
<keyword evidence="10" id="KW-0132">Cell division</keyword>
<comment type="catalytic activity">
    <reaction evidence="10">
        <text>n ATP + n H2O + a microtubule = n ADP + n phosphate + (n+1) alpha/beta tubulin heterodimers.</text>
        <dbReference type="EC" id="5.6.1.1"/>
    </reaction>
</comment>
<name>A0A1W0X574_HYPEX</name>
<feature type="region of interest" description="Disordered" evidence="11">
    <location>
        <begin position="250"/>
        <end position="399"/>
    </location>
</feature>
<feature type="compositionally biased region" description="Low complexity" evidence="11">
    <location>
        <begin position="285"/>
        <end position="311"/>
    </location>
</feature>
<dbReference type="HAMAP" id="MF_03023">
    <property type="entry name" value="Katanin_p60_A1"/>
    <property type="match status" value="1"/>
</dbReference>
<dbReference type="Gene3D" id="1.10.8.60">
    <property type="match status" value="1"/>
</dbReference>
<dbReference type="InterPro" id="IPR028596">
    <property type="entry name" value="KATNA1"/>
</dbReference>